<reference evidence="2 3" key="1">
    <citation type="submission" date="2019-03" db="EMBL/GenBank/DDBJ databases">
        <title>Draft genome sequences of novel Actinobacteria.</title>
        <authorList>
            <person name="Sahin N."/>
            <person name="Ay H."/>
            <person name="Saygin H."/>
        </authorList>
    </citation>
    <scope>NUCLEOTIDE SEQUENCE [LARGE SCALE GENOMIC DNA]</scope>
    <source>
        <strain evidence="2 3">DSM 41900</strain>
    </source>
</reference>
<dbReference type="Pfam" id="PF05685">
    <property type="entry name" value="Uma2"/>
    <property type="match status" value="1"/>
</dbReference>
<evidence type="ECO:0000259" key="1">
    <source>
        <dbReference type="Pfam" id="PF05685"/>
    </source>
</evidence>
<dbReference type="InterPro" id="IPR011335">
    <property type="entry name" value="Restrct_endonuc-II-like"/>
</dbReference>
<dbReference type="InterPro" id="IPR008538">
    <property type="entry name" value="Uma2"/>
</dbReference>
<protein>
    <submittedName>
        <fullName evidence="2">Uma2 family endonuclease</fullName>
    </submittedName>
</protein>
<dbReference type="PANTHER" id="PTHR35400:SF3">
    <property type="entry name" value="SLL1072 PROTEIN"/>
    <property type="match status" value="1"/>
</dbReference>
<evidence type="ECO:0000313" key="3">
    <source>
        <dbReference type="Proteomes" id="UP000295345"/>
    </source>
</evidence>
<name>A0A4R4T5X2_9ACTN</name>
<keyword evidence="3" id="KW-1185">Reference proteome</keyword>
<organism evidence="2 3">
    <name type="scientific">Streptomyces hainanensis</name>
    <dbReference type="NCBI Taxonomy" id="402648"/>
    <lineage>
        <taxon>Bacteria</taxon>
        <taxon>Bacillati</taxon>
        <taxon>Actinomycetota</taxon>
        <taxon>Actinomycetes</taxon>
        <taxon>Kitasatosporales</taxon>
        <taxon>Streptomycetaceae</taxon>
        <taxon>Streptomyces</taxon>
    </lineage>
</organism>
<dbReference type="Proteomes" id="UP000295345">
    <property type="component" value="Unassembled WGS sequence"/>
</dbReference>
<dbReference type="SUPFAM" id="SSF52980">
    <property type="entry name" value="Restriction endonuclease-like"/>
    <property type="match status" value="1"/>
</dbReference>
<dbReference type="OrthoDB" id="3615205at2"/>
<dbReference type="InterPro" id="IPR012296">
    <property type="entry name" value="Nuclease_put_TT1808"/>
</dbReference>
<dbReference type="RefSeq" id="WP_132819881.1">
    <property type="nucleotide sequence ID" value="NZ_SMKI01000255.1"/>
</dbReference>
<dbReference type="EMBL" id="SMKI01000255">
    <property type="protein sequence ID" value="TDC72277.1"/>
    <property type="molecule type" value="Genomic_DNA"/>
</dbReference>
<keyword evidence="2" id="KW-0378">Hydrolase</keyword>
<dbReference type="PANTHER" id="PTHR35400">
    <property type="entry name" value="SLR1083 PROTEIN"/>
    <property type="match status" value="1"/>
</dbReference>
<dbReference type="CDD" id="cd06260">
    <property type="entry name" value="DUF820-like"/>
    <property type="match status" value="1"/>
</dbReference>
<proteinExistence type="predicted"/>
<feature type="domain" description="Putative restriction endonuclease" evidence="1">
    <location>
        <begin position="32"/>
        <end position="183"/>
    </location>
</feature>
<comment type="caution">
    <text evidence="2">The sequence shown here is derived from an EMBL/GenBank/DDBJ whole genome shotgun (WGS) entry which is preliminary data.</text>
</comment>
<sequence>MSVQPEWHDGPGNYNEVPDPEKALKYAIQHIRGDRTEIIEGVIEPVSPTWDHENVADLIRDQLVPVLRQLNCAAGSGNLDLPGSPNWYVPDLAVVPRDLAKGGGALLPQQTLLIVDVTSDSNAETDRVVKRRRYAEFLAPLYLLVDRQERSCTLFSQPGELGYTRVDGPLPFGTPVPLPEPFSLAIDTAEMG</sequence>
<dbReference type="AlphaFoldDB" id="A0A4R4T5X2"/>
<gene>
    <name evidence="2" type="ORF">E1283_22190</name>
</gene>
<accession>A0A4R4T5X2</accession>
<evidence type="ECO:0000313" key="2">
    <source>
        <dbReference type="EMBL" id="TDC72277.1"/>
    </source>
</evidence>
<dbReference type="GO" id="GO:0004519">
    <property type="term" value="F:endonuclease activity"/>
    <property type="evidence" value="ECO:0007669"/>
    <property type="project" value="UniProtKB-KW"/>
</dbReference>
<keyword evidence="2" id="KW-0255">Endonuclease</keyword>
<keyword evidence="2" id="KW-0540">Nuclease</keyword>
<dbReference type="Gene3D" id="3.90.1570.10">
    <property type="entry name" value="tt1808, chain A"/>
    <property type="match status" value="1"/>
</dbReference>